<reference evidence="1" key="2">
    <citation type="submission" date="2020-09" db="EMBL/GenBank/DDBJ databases">
        <authorList>
            <person name="Sun Q."/>
            <person name="Kim S."/>
        </authorList>
    </citation>
    <scope>NUCLEOTIDE SEQUENCE</scope>
    <source>
        <strain evidence="1">KCTC 42651</strain>
    </source>
</reference>
<dbReference type="InterPro" id="IPR009922">
    <property type="entry name" value="DUF1457"/>
</dbReference>
<dbReference type="SUPFAM" id="SSF55785">
    <property type="entry name" value="PYP-like sensor domain (PAS domain)"/>
    <property type="match status" value="1"/>
</dbReference>
<evidence type="ECO:0008006" key="3">
    <source>
        <dbReference type="Google" id="ProtNLM"/>
    </source>
</evidence>
<dbReference type="Pfam" id="PF07310">
    <property type="entry name" value="PAS_5"/>
    <property type="match status" value="1"/>
</dbReference>
<comment type="caution">
    <text evidence="1">The sequence shown here is derived from an EMBL/GenBank/DDBJ whole genome shotgun (WGS) entry which is preliminary data.</text>
</comment>
<accession>A0A919CQQ1</accession>
<reference evidence="1" key="1">
    <citation type="journal article" date="2014" name="Int. J. Syst. Evol. Microbiol.">
        <title>Complete genome sequence of Corynebacterium casei LMG S-19264T (=DSM 44701T), isolated from a smear-ripened cheese.</title>
        <authorList>
            <consortium name="US DOE Joint Genome Institute (JGI-PGF)"/>
            <person name="Walter F."/>
            <person name="Albersmeier A."/>
            <person name="Kalinowski J."/>
            <person name="Ruckert C."/>
        </authorList>
    </citation>
    <scope>NUCLEOTIDE SEQUENCE</scope>
    <source>
        <strain evidence="1">KCTC 42651</strain>
    </source>
</reference>
<protein>
    <recommendedName>
        <fullName evidence="3">PAS domain-containing protein</fullName>
    </recommendedName>
</protein>
<dbReference type="InterPro" id="IPR035965">
    <property type="entry name" value="PAS-like_dom_sf"/>
</dbReference>
<dbReference type="RefSeq" id="WP_189991842.1">
    <property type="nucleotide sequence ID" value="NZ_BMZS01000008.1"/>
</dbReference>
<proteinExistence type="predicted"/>
<dbReference type="Proteomes" id="UP000630353">
    <property type="component" value="Unassembled WGS sequence"/>
</dbReference>
<evidence type="ECO:0000313" key="1">
    <source>
        <dbReference type="EMBL" id="GHD55389.1"/>
    </source>
</evidence>
<organism evidence="1 2">
    <name type="scientific">Thalassobaculum fulvum</name>
    <dbReference type="NCBI Taxonomy" id="1633335"/>
    <lineage>
        <taxon>Bacteria</taxon>
        <taxon>Pseudomonadati</taxon>
        <taxon>Pseudomonadota</taxon>
        <taxon>Alphaproteobacteria</taxon>
        <taxon>Rhodospirillales</taxon>
        <taxon>Thalassobaculaceae</taxon>
        <taxon>Thalassobaculum</taxon>
    </lineage>
</organism>
<keyword evidence="2" id="KW-1185">Reference proteome</keyword>
<sequence>MKTLVGKPLGAFWALPGEHATLPLDRLVDYPILAQCLESWRSLVADGLPSQVDPLVFPRSAIAGLNLFEFDADTDDWRVRLAGRLITEHVGSELRGTGLVEAFSEADRAQVKAAIHAAVQRGQPELMRRNFVDPRGRRWSYVRLFLPFGRAGDGVDRFVTVIDPDSFGRVDPEDPGQ</sequence>
<dbReference type="EMBL" id="BMZS01000008">
    <property type="protein sequence ID" value="GHD55389.1"/>
    <property type="molecule type" value="Genomic_DNA"/>
</dbReference>
<gene>
    <name evidence="1" type="ORF">GCM10017083_34240</name>
</gene>
<dbReference type="AlphaFoldDB" id="A0A919CQQ1"/>
<name>A0A919CQQ1_9PROT</name>
<evidence type="ECO:0000313" key="2">
    <source>
        <dbReference type="Proteomes" id="UP000630353"/>
    </source>
</evidence>